<feature type="region of interest" description="Disordered" evidence="3">
    <location>
        <begin position="1"/>
        <end position="34"/>
    </location>
</feature>
<dbReference type="RefSeq" id="WP_308896736.1">
    <property type="nucleotide sequence ID" value="NZ_CP133218.1"/>
</dbReference>
<evidence type="ECO:0000313" key="5">
    <source>
        <dbReference type="Proteomes" id="UP001236657"/>
    </source>
</evidence>
<accession>A0ABY9MTN4</accession>
<dbReference type="Pfam" id="PF20085">
    <property type="entry name" value="TGL"/>
    <property type="match status" value="1"/>
</dbReference>
<evidence type="ECO:0000256" key="2">
    <source>
        <dbReference type="ARBA" id="ARBA00022969"/>
    </source>
</evidence>
<dbReference type="InterPro" id="IPR020916">
    <property type="entry name" value="Gln_gamma-glutamylTfrase_bac"/>
</dbReference>
<keyword evidence="1" id="KW-0808">Transferase</keyword>
<proteinExistence type="predicted"/>
<protein>
    <submittedName>
        <fullName evidence="4">Uncharacterized protein</fullName>
    </submittedName>
</protein>
<keyword evidence="5" id="KW-1185">Reference proteome</keyword>
<sequence length="417" mass="45185">MPLTIVSPTQNSGQAQGNSSISPTLLASSNTTQPQYRDGLSSTLLSVLPNYASSPMLSPLLQQIGQQIGGQSSNVASTPQVIVLSGAEKSILMGTYAADSQGKISSGQNLKILDGSNADKRLSEGDTLIISDAAGTETLRKTLSATDLYDLNFRKNMVNIASSLGEGWAFSENLVHINAGELTPPETRNYSSNNQVSTETVLERNNYWEVVQRGSNRYLLMRNTDNSGQPVQPSVAINDVFNNRQDYAFDCASPMRLLNLKATLETIGADDFDSHAGQLQISSWYDKDDSSGFDGGFVTKVRTAQAGEVNVDGINNLSGETALFDTAKGDALTPGSAYYFDLPGDNTSASQGWNAIYLGRNADDSYRFWSTNIGNVNVSFKENTWLPQDSFKGYYLGAINVNPNTERLQSWDTHRSV</sequence>
<evidence type="ECO:0000256" key="3">
    <source>
        <dbReference type="SAM" id="MobiDB-lite"/>
    </source>
</evidence>
<gene>
    <name evidence="4" type="ORF">RCF98_05580</name>
</gene>
<evidence type="ECO:0000256" key="1">
    <source>
        <dbReference type="ARBA" id="ARBA00022679"/>
    </source>
</evidence>
<dbReference type="Proteomes" id="UP001236657">
    <property type="component" value="Chromosome"/>
</dbReference>
<keyword evidence="2" id="KW-0749">Sporulation</keyword>
<evidence type="ECO:0000313" key="4">
    <source>
        <dbReference type="EMBL" id="WML91807.1"/>
    </source>
</evidence>
<reference evidence="4 5" key="1">
    <citation type="submission" date="2023-08" db="EMBL/GenBank/DDBJ databases">
        <title>New molecular markers tilS and rpoB for phylogenetic and monitoring studies of the genus Thiothrix biodiversity.</title>
        <authorList>
            <person name="Ravin N.V."/>
            <person name="Smolyakov D."/>
            <person name="Markov N.D."/>
            <person name="Beletsky A.V."/>
            <person name="Mardanov A.V."/>
            <person name="Rudenko T.S."/>
            <person name="Grabovich M.Y."/>
        </authorList>
    </citation>
    <scope>NUCLEOTIDE SEQUENCE [LARGE SCALE GENOMIC DNA]</scope>
    <source>
        <strain evidence="4 5">MK1</strain>
    </source>
</reference>
<dbReference type="EMBL" id="CP133218">
    <property type="protein sequence ID" value="WML91807.1"/>
    <property type="molecule type" value="Genomic_DNA"/>
</dbReference>
<name>A0ABY9MTN4_9GAMM</name>
<organism evidence="4 5">
    <name type="scientific">Thiothrix lacustris</name>
    <dbReference type="NCBI Taxonomy" id="525917"/>
    <lineage>
        <taxon>Bacteria</taxon>
        <taxon>Pseudomonadati</taxon>
        <taxon>Pseudomonadota</taxon>
        <taxon>Gammaproteobacteria</taxon>
        <taxon>Thiotrichales</taxon>
        <taxon>Thiotrichaceae</taxon>
        <taxon>Thiothrix</taxon>
    </lineage>
</organism>